<accession>A0A316VLQ9</accession>
<dbReference type="AlphaFoldDB" id="A0A316VLQ9"/>
<proteinExistence type="predicted"/>
<evidence type="ECO:0000313" key="3">
    <source>
        <dbReference type="EMBL" id="PWN36495.1"/>
    </source>
</evidence>
<organism evidence="3 4">
    <name type="scientific">Meira miltonrushii</name>
    <dbReference type="NCBI Taxonomy" id="1280837"/>
    <lineage>
        <taxon>Eukaryota</taxon>
        <taxon>Fungi</taxon>
        <taxon>Dikarya</taxon>
        <taxon>Basidiomycota</taxon>
        <taxon>Ustilaginomycotina</taxon>
        <taxon>Exobasidiomycetes</taxon>
        <taxon>Exobasidiales</taxon>
        <taxon>Brachybasidiaceae</taxon>
        <taxon>Meira</taxon>
    </lineage>
</organism>
<feature type="transmembrane region" description="Helical" evidence="2">
    <location>
        <begin position="42"/>
        <end position="63"/>
    </location>
</feature>
<dbReference type="GeneID" id="37019276"/>
<evidence type="ECO:0000256" key="2">
    <source>
        <dbReference type="SAM" id="Phobius"/>
    </source>
</evidence>
<dbReference type="EMBL" id="KZ819602">
    <property type="protein sequence ID" value="PWN36495.1"/>
    <property type="molecule type" value="Genomic_DNA"/>
</dbReference>
<evidence type="ECO:0000313" key="4">
    <source>
        <dbReference type="Proteomes" id="UP000245771"/>
    </source>
</evidence>
<dbReference type="Proteomes" id="UP000245771">
    <property type="component" value="Unassembled WGS sequence"/>
</dbReference>
<keyword evidence="2" id="KW-0472">Membrane</keyword>
<feature type="region of interest" description="Disordered" evidence="1">
    <location>
        <begin position="164"/>
        <end position="202"/>
    </location>
</feature>
<name>A0A316VLQ9_9BASI</name>
<sequence>MNHIIHKRQGYGAVTNGLTSASDSLSNSASNATSSLSKAETIGVAVGIIAFIALSIGLTWYCCIVASRKREKRNAIEQEEIRQKMRNASLTGSSERHNQQWQTHAVSLAAPQQPGAAMTYQDFLASQRRGSDPATDEDYWKQEPLKPAEHGNESYIVSFDVNGQPQYHPREAQHQSYPPNYYPAQTPLQSPNERQPMYPVRR</sequence>
<dbReference type="InParanoid" id="A0A316VLQ9"/>
<reference evidence="3 4" key="1">
    <citation type="journal article" date="2018" name="Mol. Biol. Evol.">
        <title>Broad Genomic Sampling Reveals a Smut Pathogenic Ancestry of the Fungal Clade Ustilaginomycotina.</title>
        <authorList>
            <person name="Kijpornyongpan T."/>
            <person name="Mondo S.J."/>
            <person name="Barry K."/>
            <person name="Sandor L."/>
            <person name="Lee J."/>
            <person name="Lipzen A."/>
            <person name="Pangilinan J."/>
            <person name="LaButti K."/>
            <person name="Hainaut M."/>
            <person name="Henrissat B."/>
            <person name="Grigoriev I.V."/>
            <person name="Spatafora J.W."/>
            <person name="Aime M.C."/>
        </authorList>
    </citation>
    <scope>NUCLEOTIDE SEQUENCE [LARGE SCALE GENOMIC DNA]</scope>
    <source>
        <strain evidence="3 4">MCA 3882</strain>
    </source>
</reference>
<evidence type="ECO:0000256" key="1">
    <source>
        <dbReference type="SAM" id="MobiDB-lite"/>
    </source>
</evidence>
<protein>
    <submittedName>
        <fullName evidence="3">Uncharacterized protein</fullName>
    </submittedName>
</protein>
<keyword evidence="2" id="KW-1133">Transmembrane helix</keyword>
<dbReference type="RefSeq" id="XP_025356797.1">
    <property type="nucleotide sequence ID" value="XM_025497495.1"/>
</dbReference>
<keyword evidence="4" id="KW-1185">Reference proteome</keyword>
<keyword evidence="2" id="KW-0812">Transmembrane</keyword>
<gene>
    <name evidence="3" type="ORF">FA14DRAFT_151935</name>
</gene>